<proteinExistence type="predicted"/>
<name>A0ACC1T9Z9_9APHY</name>
<dbReference type="Proteomes" id="UP001148662">
    <property type="component" value="Unassembled WGS sequence"/>
</dbReference>
<keyword evidence="2" id="KW-1185">Reference proteome</keyword>
<dbReference type="EMBL" id="JANHOG010000267">
    <property type="protein sequence ID" value="KAJ3556136.1"/>
    <property type="molecule type" value="Genomic_DNA"/>
</dbReference>
<protein>
    <submittedName>
        <fullName evidence="1">Uncharacterized protein</fullName>
    </submittedName>
</protein>
<comment type="caution">
    <text evidence="1">The sequence shown here is derived from an EMBL/GenBank/DDBJ whole genome shotgun (WGS) entry which is preliminary data.</text>
</comment>
<accession>A0ACC1T9Z9</accession>
<sequence length="164" mass="17862">MAARYSYYAPEDDFLSHDPDPGSSSSSSDSESDCELDSVEELKSNPQPVRSGLKIIIPPRKRGSAVIAARNVAEDWEEEDTSGQDYEADEDEDASPTKYRKVEYTGAPSPLSTSSQTGAVPVYTGYRCQIANCNFKASTAQHLRHHMATAQHSRALRSAYAGPA</sequence>
<reference evidence="1" key="1">
    <citation type="submission" date="2022-07" db="EMBL/GenBank/DDBJ databases">
        <title>Genome Sequence of Phlebia brevispora.</title>
        <authorList>
            <person name="Buettner E."/>
        </authorList>
    </citation>
    <scope>NUCLEOTIDE SEQUENCE</scope>
    <source>
        <strain evidence="1">MPL23</strain>
    </source>
</reference>
<evidence type="ECO:0000313" key="1">
    <source>
        <dbReference type="EMBL" id="KAJ3556136.1"/>
    </source>
</evidence>
<evidence type="ECO:0000313" key="2">
    <source>
        <dbReference type="Proteomes" id="UP001148662"/>
    </source>
</evidence>
<organism evidence="1 2">
    <name type="scientific">Phlebia brevispora</name>
    <dbReference type="NCBI Taxonomy" id="194682"/>
    <lineage>
        <taxon>Eukaryota</taxon>
        <taxon>Fungi</taxon>
        <taxon>Dikarya</taxon>
        <taxon>Basidiomycota</taxon>
        <taxon>Agaricomycotina</taxon>
        <taxon>Agaricomycetes</taxon>
        <taxon>Polyporales</taxon>
        <taxon>Meruliaceae</taxon>
        <taxon>Phlebia</taxon>
    </lineage>
</organism>
<gene>
    <name evidence="1" type="ORF">NM688_g2192</name>
</gene>